<dbReference type="InParanoid" id="A0A0C3C410"/>
<evidence type="ECO:0000313" key="2">
    <source>
        <dbReference type="Proteomes" id="UP000054166"/>
    </source>
</evidence>
<dbReference type="AlphaFoldDB" id="A0A0C3C410"/>
<organism evidence="1 2">
    <name type="scientific">Piloderma croceum (strain F 1598)</name>
    <dbReference type="NCBI Taxonomy" id="765440"/>
    <lineage>
        <taxon>Eukaryota</taxon>
        <taxon>Fungi</taxon>
        <taxon>Dikarya</taxon>
        <taxon>Basidiomycota</taxon>
        <taxon>Agaricomycotina</taxon>
        <taxon>Agaricomycetes</taxon>
        <taxon>Agaricomycetidae</taxon>
        <taxon>Atheliales</taxon>
        <taxon>Atheliaceae</taxon>
        <taxon>Piloderma</taxon>
    </lineage>
</organism>
<keyword evidence="2" id="KW-1185">Reference proteome</keyword>
<gene>
    <name evidence="1" type="ORF">PILCRDRAFT_409990</name>
</gene>
<dbReference type="HOGENOM" id="CLU_940449_0_0_1"/>
<reference evidence="2" key="2">
    <citation type="submission" date="2015-01" db="EMBL/GenBank/DDBJ databases">
        <title>Evolutionary Origins and Diversification of the Mycorrhizal Mutualists.</title>
        <authorList>
            <consortium name="DOE Joint Genome Institute"/>
            <consortium name="Mycorrhizal Genomics Consortium"/>
            <person name="Kohler A."/>
            <person name="Kuo A."/>
            <person name="Nagy L.G."/>
            <person name="Floudas D."/>
            <person name="Copeland A."/>
            <person name="Barry K.W."/>
            <person name="Cichocki N."/>
            <person name="Veneault-Fourrey C."/>
            <person name="LaButti K."/>
            <person name="Lindquist E.A."/>
            <person name="Lipzen A."/>
            <person name="Lundell T."/>
            <person name="Morin E."/>
            <person name="Murat C."/>
            <person name="Riley R."/>
            <person name="Ohm R."/>
            <person name="Sun H."/>
            <person name="Tunlid A."/>
            <person name="Henrissat B."/>
            <person name="Grigoriev I.V."/>
            <person name="Hibbett D.S."/>
            <person name="Martin F."/>
        </authorList>
    </citation>
    <scope>NUCLEOTIDE SEQUENCE [LARGE SCALE GENOMIC DNA]</scope>
    <source>
        <strain evidence="2">F 1598</strain>
    </source>
</reference>
<name>A0A0C3C410_PILCF</name>
<protein>
    <submittedName>
        <fullName evidence="1">Uncharacterized protein</fullName>
    </submittedName>
</protein>
<dbReference type="EMBL" id="KN832988">
    <property type="protein sequence ID" value="KIM84367.1"/>
    <property type="molecule type" value="Genomic_DNA"/>
</dbReference>
<proteinExistence type="predicted"/>
<accession>A0A0C3C410</accession>
<evidence type="ECO:0000313" key="1">
    <source>
        <dbReference type="EMBL" id="KIM84367.1"/>
    </source>
</evidence>
<reference evidence="1 2" key="1">
    <citation type="submission" date="2014-04" db="EMBL/GenBank/DDBJ databases">
        <authorList>
            <consortium name="DOE Joint Genome Institute"/>
            <person name="Kuo A."/>
            <person name="Tarkka M."/>
            <person name="Buscot F."/>
            <person name="Kohler A."/>
            <person name="Nagy L.G."/>
            <person name="Floudas D."/>
            <person name="Copeland A."/>
            <person name="Barry K.W."/>
            <person name="Cichocki N."/>
            <person name="Veneault-Fourrey C."/>
            <person name="LaButti K."/>
            <person name="Lindquist E.A."/>
            <person name="Lipzen A."/>
            <person name="Lundell T."/>
            <person name="Morin E."/>
            <person name="Murat C."/>
            <person name="Sun H."/>
            <person name="Tunlid A."/>
            <person name="Henrissat B."/>
            <person name="Grigoriev I.V."/>
            <person name="Hibbett D.S."/>
            <person name="Martin F."/>
            <person name="Nordberg H.P."/>
            <person name="Cantor M.N."/>
            <person name="Hua S.X."/>
        </authorList>
    </citation>
    <scope>NUCLEOTIDE SEQUENCE [LARGE SCALE GENOMIC DNA]</scope>
    <source>
        <strain evidence="1 2">F 1598</strain>
    </source>
</reference>
<sequence>MGLRIKKLESASCVAFSGVGITKTAANLLSAKGLIHCVAKRLNTCTGSARWQVTLSQNGITLKARTPRGLCHPCHQVAKGWRSQRTYKLARKSSDLCLCPMSSPNRELLSYYNKISRVEDRREYQNVPPESYLEIPGDFNMPLLGIASCQQSLGMTCSGFDIHLPFERDDITYVHLEQEKYRRTPHYMPQRISFTRNDHNREGYSINDTLTWGRPLLPLRGSDDIVLHGGDQINIRVLWPGYHRMDDHYIFSIETDRARITREALLVKMAEGMQMFFQEIRVSVFKPLRSHNVTPL</sequence>
<dbReference type="Proteomes" id="UP000054166">
    <property type="component" value="Unassembled WGS sequence"/>
</dbReference>